<name>A0A1Y1VFM7_9FUNG</name>
<dbReference type="SUPFAM" id="SSF54001">
    <property type="entry name" value="Cysteine proteinases"/>
    <property type="match status" value="1"/>
</dbReference>
<dbReference type="Pfam" id="PF00443">
    <property type="entry name" value="UCH"/>
    <property type="match status" value="1"/>
</dbReference>
<dbReference type="Proteomes" id="UP000193719">
    <property type="component" value="Unassembled WGS sequence"/>
</dbReference>
<dbReference type="GO" id="GO:0016579">
    <property type="term" value="P:protein deubiquitination"/>
    <property type="evidence" value="ECO:0007669"/>
    <property type="project" value="InterPro"/>
</dbReference>
<dbReference type="AlphaFoldDB" id="A0A1Y1VFM7"/>
<accession>A0A1Y1VFM7</accession>
<protein>
    <submittedName>
        <fullName evidence="2">Cysteine proteinase</fullName>
    </submittedName>
</protein>
<keyword evidence="3" id="KW-1185">Reference proteome</keyword>
<dbReference type="GO" id="GO:0004843">
    <property type="term" value="F:cysteine-type deubiquitinase activity"/>
    <property type="evidence" value="ECO:0007669"/>
    <property type="project" value="InterPro"/>
</dbReference>
<dbReference type="InterPro" id="IPR050185">
    <property type="entry name" value="Ub_carboxyl-term_hydrolase"/>
</dbReference>
<dbReference type="PROSITE" id="PS50235">
    <property type="entry name" value="USP_3"/>
    <property type="match status" value="1"/>
</dbReference>
<proteinExistence type="predicted"/>
<sequence>MNSILQCIFSTIPLCGYFMSSKFKKDINSKSSMKGQFANAFNDLLCEALKNSKNKHLKPNNFKKQLEKFAPQFYGYDQQDSQEFLRFLLDGFHEDLNRSQEKPKFNYTEAELDALSDKNKALVSWNRYQLWNNSYIFDIFGGQLQSCVTCLRCNYQSSTFDTFWDLSLPIPKNSNKRIHTLEDCLREFSAEEQLDDEYKCEKCKSLQKASKCLKIYKCPEILVIHLKRFSYNLYIRKKINDEVEFPTENLVLDFPVLSEVEGILYDLYGISNHIGELGGGHYVAHCKSFKDNDWYLKNDEYVRKTTSDAGKDSSAYVLFYRKRH</sequence>
<evidence type="ECO:0000313" key="3">
    <source>
        <dbReference type="Proteomes" id="UP000193719"/>
    </source>
</evidence>
<evidence type="ECO:0000313" key="2">
    <source>
        <dbReference type="EMBL" id="ORX54887.1"/>
    </source>
</evidence>
<dbReference type="PANTHER" id="PTHR21646:SF23">
    <property type="entry name" value="UBIQUITIN CARBOXYL-TERMINAL HYDROLASE USP2"/>
    <property type="match status" value="1"/>
</dbReference>
<feature type="domain" description="USP" evidence="1">
    <location>
        <begin position="1"/>
        <end position="323"/>
    </location>
</feature>
<organism evidence="2 3">
    <name type="scientific">Piromyces finnis</name>
    <dbReference type="NCBI Taxonomy" id="1754191"/>
    <lineage>
        <taxon>Eukaryota</taxon>
        <taxon>Fungi</taxon>
        <taxon>Fungi incertae sedis</taxon>
        <taxon>Chytridiomycota</taxon>
        <taxon>Chytridiomycota incertae sedis</taxon>
        <taxon>Neocallimastigomycetes</taxon>
        <taxon>Neocallimastigales</taxon>
        <taxon>Neocallimastigaceae</taxon>
        <taxon>Piromyces</taxon>
    </lineage>
</organism>
<reference evidence="2 3" key="1">
    <citation type="submission" date="2016-08" db="EMBL/GenBank/DDBJ databases">
        <title>Genomes of anaerobic fungi encode conserved fungal cellulosomes for biomass hydrolysis.</title>
        <authorList>
            <consortium name="DOE Joint Genome Institute"/>
            <person name="Haitjema C.H."/>
            <person name="Gilmore S.P."/>
            <person name="Henske J.K."/>
            <person name="Solomon K.V."/>
            <person name="De Groot R."/>
            <person name="Kuo A."/>
            <person name="Mondo S.J."/>
            <person name="Salamov A.A."/>
            <person name="Labutti K."/>
            <person name="Zhao Z."/>
            <person name="Chiniquy J."/>
            <person name="Barry K."/>
            <person name="Brewer H.M."/>
            <person name="Purvine S.O."/>
            <person name="Wright A.T."/>
            <person name="Boxma B."/>
            <person name="Van Alen T."/>
            <person name="Hackstein J.H."/>
            <person name="Baker S.E."/>
            <person name="Grigoriev I.V."/>
            <person name="O'Malley M.A."/>
        </authorList>
    </citation>
    <scope>NUCLEOTIDE SEQUENCE [LARGE SCALE GENOMIC DNA]</scope>
    <source>
        <strain evidence="3">finn</strain>
    </source>
</reference>
<dbReference type="PANTHER" id="PTHR21646">
    <property type="entry name" value="UBIQUITIN CARBOXYL-TERMINAL HYDROLASE"/>
    <property type="match status" value="1"/>
</dbReference>
<dbReference type="EMBL" id="MCFH01000010">
    <property type="protein sequence ID" value="ORX54887.1"/>
    <property type="molecule type" value="Genomic_DNA"/>
</dbReference>
<dbReference type="STRING" id="1754191.A0A1Y1VFM7"/>
<evidence type="ECO:0000259" key="1">
    <source>
        <dbReference type="PROSITE" id="PS50235"/>
    </source>
</evidence>
<dbReference type="Gene3D" id="3.90.70.10">
    <property type="entry name" value="Cysteine proteinases"/>
    <property type="match status" value="1"/>
</dbReference>
<dbReference type="InterPro" id="IPR001394">
    <property type="entry name" value="Peptidase_C19_UCH"/>
</dbReference>
<dbReference type="CDD" id="cd02674">
    <property type="entry name" value="Peptidase_C19R"/>
    <property type="match status" value="1"/>
</dbReference>
<dbReference type="PROSITE" id="PS00973">
    <property type="entry name" value="USP_2"/>
    <property type="match status" value="1"/>
</dbReference>
<dbReference type="InterPro" id="IPR028889">
    <property type="entry name" value="USP"/>
</dbReference>
<dbReference type="InterPro" id="IPR018200">
    <property type="entry name" value="USP_CS"/>
</dbReference>
<dbReference type="OrthoDB" id="292964at2759"/>
<comment type="caution">
    <text evidence="2">The sequence shown here is derived from an EMBL/GenBank/DDBJ whole genome shotgun (WGS) entry which is preliminary data.</text>
</comment>
<dbReference type="InterPro" id="IPR038765">
    <property type="entry name" value="Papain-like_cys_pep_sf"/>
</dbReference>
<reference evidence="2 3" key="2">
    <citation type="submission" date="2016-08" db="EMBL/GenBank/DDBJ databases">
        <title>Pervasive Adenine N6-methylation of Active Genes in Fungi.</title>
        <authorList>
            <consortium name="DOE Joint Genome Institute"/>
            <person name="Mondo S.J."/>
            <person name="Dannebaum R.O."/>
            <person name="Kuo R.C."/>
            <person name="Labutti K."/>
            <person name="Haridas S."/>
            <person name="Kuo A."/>
            <person name="Salamov A."/>
            <person name="Ahrendt S.R."/>
            <person name="Lipzen A."/>
            <person name="Sullivan W."/>
            <person name="Andreopoulos W.B."/>
            <person name="Clum A."/>
            <person name="Lindquist E."/>
            <person name="Daum C."/>
            <person name="Ramamoorthy G.K."/>
            <person name="Gryganskyi A."/>
            <person name="Culley D."/>
            <person name="Magnuson J.K."/>
            <person name="James T.Y."/>
            <person name="O'Malley M.A."/>
            <person name="Stajich J.E."/>
            <person name="Spatafora J.W."/>
            <person name="Visel A."/>
            <person name="Grigoriev I.V."/>
        </authorList>
    </citation>
    <scope>NUCLEOTIDE SEQUENCE [LARGE SCALE GENOMIC DNA]</scope>
    <source>
        <strain evidence="3">finn</strain>
    </source>
</reference>
<gene>
    <name evidence="2" type="ORF">BCR36DRAFT_322382</name>
</gene>